<dbReference type="EMBL" id="AP017424">
    <property type="protein sequence ID" value="BAU81414.1"/>
    <property type="molecule type" value="Genomic_DNA"/>
</dbReference>
<organism evidence="2 3">
    <name type="scientific">Streptomyces laurentii</name>
    <dbReference type="NCBI Taxonomy" id="39478"/>
    <lineage>
        <taxon>Bacteria</taxon>
        <taxon>Bacillati</taxon>
        <taxon>Actinomycetota</taxon>
        <taxon>Actinomycetes</taxon>
        <taxon>Kitasatosporales</taxon>
        <taxon>Streptomycetaceae</taxon>
        <taxon>Streptomyces</taxon>
    </lineage>
</organism>
<keyword evidence="1" id="KW-0812">Transmembrane</keyword>
<dbReference type="AlphaFoldDB" id="A0A160NU70"/>
<protein>
    <submittedName>
        <fullName evidence="2">Uncharacterized protein</fullName>
    </submittedName>
</protein>
<gene>
    <name evidence="2" type="ORF">SLA_0459</name>
</gene>
<name>A0A160NU70_STRLU</name>
<accession>A0A160NU70</accession>
<evidence type="ECO:0000313" key="2">
    <source>
        <dbReference type="EMBL" id="BAU81414.1"/>
    </source>
</evidence>
<feature type="transmembrane region" description="Helical" evidence="1">
    <location>
        <begin position="122"/>
        <end position="148"/>
    </location>
</feature>
<proteinExistence type="predicted"/>
<dbReference type="Proteomes" id="UP000217676">
    <property type="component" value="Chromosome"/>
</dbReference>
<feature type="transmembrane region" description="Helical" evidence="1">
    <location>
        <begin position="51"/>
        <end position="70"/>
    </location>
</feature>
<evidence type="ECO:0000256" key="1">
    <source>
        <dbReference type="SAM" id="Phobius"/>
    </source>
</evidence>
<keyword evidence="1" id="KW-1133">Transmembrane helix</keyword>
<reference evidence="2 3" key="1">
    <citation type="journal article" date="2016" name="Genome Announc.">
        <title>Complete Genome Sequence of Thiostrepton-Producing Streptomyces laurentii ATCC 31255.</title>
        <authorList>
            <person name="Doi K."/>
            <person name="Fujino Y."/>
            <person name="Nagayoshi Y."/>
            <person name="Ohshima T."/>
            <person name="Ogata S."/>
        </authorList>
    </citation>
    <scope>NUCLEOTIDE SEQUENCE [LARGE SCALE GENOMIC DNA]</scope>
    <source>
        <strain evidence="2 3">ATCC 31255</strain>
    </source>
</reference>
<sequence length="236" mass="25411">MRQSAYAQVMRAGSCLLMAWQVWMVWYIASHEADAVEWSCSADDGCASDQLAAGAPVLGIASALALGLLSTRFLHRATPGVMVALSAFATVAGWRDALAEGQVTGDTVTSFHLFFPLGEFTVAAWLAFLWSVAGAGCVAAGWGAIVSLRRTAGLRRLSRRTSTADAVLEGWRSVGRGRGEVLVVFDDAAGVRHRVPAVVHRAALRRDVRAVFDTDRPGDQARIRVALRRRKVLSFT</sequence>
<keyword evidence="3" id="KW-1185">Reference proteome</keyword>
<feature type="transmembrane region" description="Helical" evidence="1">
    <location>
        <begin position="12"/>
        <end position="29"/>
    </location>
</feature>
<feature type="transmembrane region" description="Helical" evidence="1">
    <location>
        <begin position="77"/>
        <end position="94"/>
    </location>
</feature>
<evidence type="ECO:0000313" key="3">
    <source>
        <dbReference type="Proteomes" id="UP000217676"/>
    </source>
</evidence>
<dbReference type="KEGG" id="slau:SLA_0459"/>
<dbReference type="RefSeq" id="WP_359880467.1">
    <property type="nucleotide sequence ID" value="NZ_JBEYHT010000040.1"/>
</dbReference>
<keyword evidence="1" id="KW-0472">Membrane</keyword>